<dbReference type="InterPro" id="IPR008753">
    <property type="entry name" value="Peptidase_M13_N"/>
</dbReference>
<dbReference type="Gene3D" id="1.10.1380.10">
    <property type="entry name" value="Neutral endopeptidase , domain2"/>
    <property type="match status" value="1"/>
</dbReference>
<dbReference type="InterPro" id="IPR000718">
    <property type="entry name" value="Peptidase_M13"/>
</dbReference>
<dbReference type="CDD" id="cd08662">
    <property type="entry name" value="M13"/>
    <property type="match status" value="1"/>
</dbReference>
<dbReference type="InterPro" id="IPR042089">
    <property type="entry name" value="Peptidase_M13_dom_2"/>
</dbReference>
<dbReference type="PANTHER" id="PTHR11733">
    <property type="entry name" value="ZINC METALLOPROTEASE FAMILY M13 NEPRILYSIN-RELATED"/>
    <property type="match status" value="1"/>
</dbReference>
<evidence type="ECO:0000313" key="11">
    <source>
        <dbReference type="Proteomes" id="UP000809081"/>
    </source>
</evidence>
<evidence type="ECO:0000256" key="7">
    <source>
        <dbReference type="ARBA" id="ARBA00023049"/>
    </source>
</evidence>
<evidence type="ECO:0000256" key="5">
    <source>
        <dbReference type="ARBA" id="ARBA00022801"/>
    </source>
</evidence>
<evidence type="ECO:0000256" key="6">
    <source>
        <dbReference type="ARBA" id="ARBA00022833"/>
    </source>
</evidence>
<feature type="domain" description="Peptidase M13 N-terminal" evidence="9">
    <location>
        <begin position="46"/>
        <end position="430"/>
    </location>
</feature>
<comment type="caution">
    <text evidence="10">The sequence shown here is derived from an EMBL/GenBank/DDBJ whole genome shotgun (WGS) entry which is preliminary data.</text>
</comment>
<comment type="similarity">
    <text evidence="2">Belongs to the peptidase M13 family.</text>
</comment>
<dbReference type="InterPro" id="IPR018497">
    <property type="entry name" value="Peptidase_M13_C"/>
</dbReference>
<gene>
    <name evidence="10" type="ORF">JOC31_001586</name>
</gene>
<dbReference type="PROSITE" id="PS51885">
    <property type="entry name" value="NEPRILYSIN"/>
    <property type="match status" value="1"/>
</dbReference>
<evidence type="ECO:0000259" key="9">
    <source>
        <dbReference type="Pfam" id="PF05649"/>
    </source>
</evidence>
<reference evidence="10 11" key="1">
    <citation type="submission" date="2021-01" db="EMBL/GenBank/DDBJ databases">
        <title>Genomic Encyclopedia of Type Strains, Phase IV (KMG-IV): sequencing the most valuable type-strain genomes for metagenomic binning, comparative biology and taxonomic classification.</title>
        <authorList>
            <person name="Goeker M."/>
        </authorList>
    </citation>
    <scope>NUCLEOTIDE SEQUENCE [LARGE SCALE GENOMIC DNA]</scope>
    <source>
        <strain evidence="10 11">DSM 27513</strain>
    </source>
</reference>
<dbReference type="Pfam" id="PF01431">
    <property type="entry name" value="Peptidase_M13"/>
    <property type="match status" value="1"/>
</dbReference>
<dbReference type="InterPro" id="IPR024079">
    <property type="entry name" value="MetalloPept_cat_dom_sf"/>
</dbReference>
<keyword evidence="3" id="KW-0645">Protease</keyword>
<dbReference type="PRINTS" id="PR00786">
    <property type="entry name" value="NEPRILYSIN"/>
</dbReference>
<dbReference type="SUPFAM" id="SSF55486">
    <property type="entry name" value="Metalloproteases ('zincins'), catalytic domain"/>
    <property type="match status" value="1"/>
</dbReference>
<evidence type="ECO:0000256" key="3">
    <source>
        <dbReference type="ARBA" id="ARBA00022670"/>
    </source>
</evidence>
<accession>A0ABS2PN98</accession>
<dbReference type="PANTHER" id="PTHR11733:SF167">
    <property type="entry name" value="FI17812P1-RELATED"/>
    <property type="match status" value="1"/>
</dbReference>
<sequence>MKRKSYLKSMGVLTLAVCLLSGYVVKDVVAMTSVSASEKTSNKISPRENLYKAVNGNWLANTKLEKGQATISSFSEVEDKLKKLLVSDMTKMASGDIKPTNAEQEKMVGYYKQGMDFKTRDKQGMEPLKPFLEKIEKVTSMSDFQNLAYDFMMGGFALPFSLTVETNAQANSQKQLVLRQAPSLLESPDQYKKGNKEGEAKLSAYRESAMALLKQAGKSESDAKNLVNRALAFDKLLSEKTQVDPSKMTAEADTAAARYHPESMETVDGYAKEFSFKDLIDKLVGPTDKAVNVEDQGYFKQIGDVLNSKQLDNMKAWMMIALMIDQSELLGEQNRQAASTYRNLASGLTQMEDKEKNAYTQLEYTFGHVLGDYYGKKYFGDEARRDVEHMAQKIIAVYKERLKNNTWLSEATKAMAIKKLDNMKLMIGYPDDYSDLYRQYQVDSKASFFENTYNYKRLSQELTFAEFNQPNDRGSWQMSANAVNAYYDPNTNAIVFPAAILQAPFYDKTKSVSQNYGAIGAIIGHEISHSFDINGMKYDENGNLHDWWSKEDLKHYKTKTKAMIEQWDGLKADGGKVDGKLTLAENIADNGGVMSALEALKTEDNPNYKEFFESWASVWHQKSTKEQSMASLQSDIHAPYELRANIPVRNFQEFYDAFGVKKGDPMYLKPEKRLTLW</sequence>
<dbReference type="Proteomes" id="UP000809081">
    <property type="component" value="Unassembled WGS sequence"/>
</dbReference>
<proteinExistence type="inferred from homology"/>
<dbReference type="EMBL" id="JAFBEI010000035">
    <property type="protein sequence ID" value="MBM7636762.1"/>
    <property type="molecule type" value="Genomic_DNA"/>
</dbReference>
<organism evidence="10 11">
    <name type="scientific">Streptococcus saliviloxodontae</name>
    <dbReference type="NCBI Taxonomy" id="1349416"/>
    <lineage>
        <taxon>Bacteria</taxon>
        <taxon>Bacillati</taxon>
        <taxon>Bacillota</taxon>
        <taxon>Bacilli</taxon>
        <taxon>Lactobacillales</taxon>
        <taxon>Streptococcaceae</taxon>
        <taxon>Streptococcus</taxon>
    </lineage>
</organism>
<evidence type="ECO:0000256" key="2">
    <source>
        <dbReference type="ARBA" id="ARBA00007357"/>
    </source>
</evidence>
<feature type="domain" description="Peptidase M13 C-terminal" evidence="8">
    <location>
        <begin position="484"/>
        <end position="674"/>
    </location>
</feature>
<dbReference type="Pfam" id="PF05649">
    <property type="entry name" value="Peptidase_M13_N"/>
    <property type="match status" value="1"/>
</dbReference>
<dbReference type="GO" id="GO:0016787">
    <property type="term" value="F:hydrolase activity"/>
    <property type="evidence" value="ECO:0007669"/>
    <property type="project" value="UniProtKB-KW"/>
</dbReference>
<evidence type="ECO:0000259" key="8">
    <source>
        <dbReference type="Pfam" id="PF01431"/>
    </source>
</evidence>
<keyword evidence="5 10" id="KW-0378">Hydrolase</keyword>
<evidence type="ECO:0000256" key="1">
    <source>
        <dbReference type="ARBA" id="ARBA00001947"/>
    </source>
</evidence>
<dbReference type="EC" id="3.4.24.-" evidence="10"/>
<evidence type="ECO:0000256" key="4">
    <source>
        <dbReference type="ARBA" id="ARBA00022723"/>
    </source>
</evidence>
<dbReference type="Gene3D" id="3.40.390.10">
    <property type="entry name" value="Collagenase (Catalytic Domain)"/>
    <property type="match status" value="1"/>
</dbReference>
<comment type="cofactor">
    <cofactor evidence="1">
        <name>Zn(2+)</name>
        <dbReference type="ChEBI" id="CHEBI:29105"/>
    </cofactor>
</comment>
<protein>
    <submittedName>
        <fullName evidence="10">Endopeptidase</fullName>
        <ecNumber evidence="10">3.4.24.-</ecNumber>
    </submittedName>
</protein>
<keyword evidence="4" id="KW-0479">Metal-binding</keyword>
<keyword evidence="6" id="KW-0862">Zinc</keyword>
<keyword evidence="7" id="KW-0482">Metalloprotease</keyword>
<keyword evidence="11" id="KW-1185">Reference proteome</keyword>
<evidence type="ECO:0000313" key="10">
    <source>
        <dbReference type="EMBL" id="MBM7636762.1"/>
    </source>
</evidence>
<name>A0ABS2PN98_9STRE</name>